<evidence type="ECO:0000313" key="7">
    <source>
        <dbReference type="EMBL" id="MET9845361.1"/>
    </source>
</evidence>
<evidence type="ECO:0000256" key="5">
    <source>
        <dbReference type="ARBA" id="ARBA00022801"/>
    </source>
</evidence>
<dbReference type="SUPFAM" id="SSF51556">
    <property type="entry name" value="Metallo-dependent hydrolases"/>
    <property type="match status" value="1"/>
</dbReference>
<dbReference type="NCBIfam" id="TIGR00857">
    <property type="entry name" value="pyrC_multi"/>
    <property type="match status" value="1"/>
</dbReference>
<comment type="similarity">
    <text evidence="3">Belongs to the metallo-dependent hydrolases superfamily. DHOase family. Class I DHOase subfamily.</text>
</comment>
<dbReference type="SUPFAM" id="SSF51338">
    <property type="entry name" value="Composite domain of metallo-dependent hydrolases"/>
    <property type="match status" value="1"/>
</dbReference>
<dbReference type="InterPro" id="IPR002195">
    <property type="entry name" value="Dihydroorotase_CS"/>
</dbReference>
<evidence type="ECO:0000313" key="8">
    <source>
        <dbReference type="Proteomes" id="UP001550210"/>
    </source>
</evidence>
<dbReference type="InterPro" id="IPR006680">
    <property type="entry name" value="Amidohydro-rel"/>
</dbReference>
<evidence type="ECO:0000256" key="1">
    <source>
        <dbReference type="ARBA" id="ARBA00001947"/>
    </source>
</evidence>
<comment type="cofactor">
    <cofactor evidence="1">
        <name>Zn(2+)</name>
        <dbReference type="ChEBI" id="CHEBI:29105"/>
    </cofactor>
</comment>
<name>A0ABV2UUY1_9ACTN</name>
<evidence type="ECO:0000256" key="2">
    <source>
        <dbReference type="ARBA" id="ARBA00002368"/>
    </source>
</evidence>
<gene>
    <name evidence="7" type="ORF">ABZZ21_12400</name>
</gene>
<comment type="function">
    <text evidence="2">Catalyzes the reversible cyclization of carbamoyl aspartate to dihydroorotate.</text>
</comment>
<dbReference type="InterPro" id="IPR011059">
    <property type="entry name" value="Metal-dep_hydrolase_composite"/>
</dbReference>
<evidence type="ECO:0000259" key="6">
    <source>
        <dbReference type="Pfam" id="PF01979"/>
    </source>
</evidence>
<reference evidence="7 8" key="1">
    <citation type="submission" date="2024-06" db="EMBL/GenBank/DDBJ databases">
        <title>The Natural Products Discovery Center: Release of the First 8490 Sequenced Strains for Exploring Actinobacteria Biosynthetic Diversity.</title>
        <authorList>
            <person name="Kalkreuter E."/>
            <person name="Kautsar S.A."/>
            <person name="Yang D."/>
            <person name="Bader C.D."/>
            <person name="Teijaro C.N."/>
            <person name="Fluegel L."/>
            <person name="Davis C.M."/>
            <person name="Simpson J.R."/>
            <person name="Lauterbach L."/>
            <person name="Steele A.D."/>
            <person name="Gui C."/>
            <person name="Meng S."/>
            <person name="Li G."/>
            <person name="Viehrig K."/>
            <person name="Ye F."/>
            <person name="Su P."/>
            <person name="Kiefer A.F."/>
            <person name="Nichols A."/>
            <person name="Cepeda A.J."/>
            <person name="Yan W."/>
            <person name="Fan B."/>
            <person name="Jiang Y."/>
            <person name="Adhikari A."/>
            <person name="Zheng C.-J."/>
            <person name="Schuster L."/>
            <person name="Cowan T.M."/>
            <person name="Smanski M.J."/>
            <person name="Chevrette M.G."/>
            <person name="De Carvalho L.P.S."/>
            <person name="Shen B."/>
        </authorList>
    </citation>
    <scope>NUCLEOTIDE SEQUENCE [LARGE SCALE GENOMIC DNA]</scope>
    <source>
        <strain evidence="7 8">NPDC006434</strain>
    </source>
</reference>
<evidence type="ECO:0000256" key="4">
    <source>
        <dbReference type="ARBA" id="ARBA00022723"/>
    </source>
</evidence>
<evidence type="ECO:0000256" key="3">
    <source>
        <dbReference type="ARBA" id="ARBA00010286"/>
    </source>
</evidence>
<proteinExistence type="inferred from homology"/>
<dbReference type="PROSITE" id="PS00482">
    <property type="entry name" value="DIHYDROOROTASE_1"/>
    <property type="match status" value="1"/>
</dbReference>
<accession>A0ABV2UUY1</accession>
<protein>
    <submittedName>
        <fullName evidence="7">Dihydroorotase family protein</fullName>
    </submittedName>
</protein>
<keyword evidence="5" id="KW-0378">Hydrolase</keyword>
<dbReference type="PANTHER" id="PTHR43668">
    <property type="entry name" value="ALLANTOINASE"/>
    <property type="match status" value="1"/>
</dbReference>
<feature type="domain" description="Amidohydrolase-related" evidence="6">
    <location>
        <begin position="54"/>
        <end position="434"/>
    </location>
</feature>
<dbReference type="EMBL" id="JBEXPZ010000014">
    <property type="protein sequence ID" value="MET9845361.1"/>
    <property type="molecule type" value="Genomic_DNA"/>
</dbReference>
<dbReference type="Pfam" id="PF01979">
    <property type="entry name" value="Amidohydro_1"/>
    <property type="match status" value="1"/>
</dbReference>
<dbReference type="Gene3D" id="2.30.40.10">
    <property type="entry name" value="Urease, subunit C, domain 1"/>
    <property type="match status" value="1"/>
</dbReference>
<keyword evidence="4" id="KW-0479">Metal-binding</keyword>
<dbReference type="RefSeq" id="WP_355396166.1">
    <property type="nucleotide sequence ID" value="NZ_JBEGHN010000061.1"/>
</dbReference>
<dbReference type="PROSITE" id="PS00483">
    <property type="entry name" value="DIHYDROOROTASE_2"/>
    <property type="match status" value="1"/>
</dbReference>
<dbReference type="PANTHER" id="PTHR43668:SF4">
    <property type="entry name" value="ALLANTOINASE"/>
    <property type="match status" value="1"/>
</dbReference>
<dbReference type="InterPro" id="IPR032466">
    <property type="entry name" value="Metal_Hydrolase"/>
</dbReference>
<keyword evidence="8" id="KW-1185">Reference proteome</keyword>
<dbReference type="Gene3D" id="3.20.20.140">
    <property type="entry name" value="Metal-dependent hydrolases"/>
    <property type="match status" value="1"/>
</dbReference>
<dbReference type="Proteomes" id="UP001550210">
    <property type="component" value="Unassembled WGS sequence"/>
</dbReference>
<sequence>MTQSYDLVVTNARVVTPDGVTSGGLAVSGERISAILADGEQPPAKETIDAGGRYLLPGGIDPHVHFRTPGLTHKEDWAHGSRAAAAGGVTTVIDMPNTQPPLIEPELAAEKASTVSGDSLVDFRFHMGVTVDSVENLRRLQPRQATSVKVFMTGHHTAPNIIRDPVVLDRIFQVAAERGIRLVLHAEDDSVFSLLDETQAPPTGYDAYESAHPRTGGIVASSRVIELVRKHGTAAHILHVSSSEESDLLKAAAKAGLPITYEVTAHHLSFSAPDTQRLGARIRLRPAIRCEKDKGRLWDAVMEGSVASLGSDHAPHTVEEKLLAVADAPPGLPGVQELIIALYTGMRRRYPNMSTDEAMRHVARLTAEGPADLFGLGGRKGRIAVGLDADFTLFDPDVTWIMAAKHTYAKVGWSAYEGWTFTGRPDVTVRRGETIWDGRDPEQPRFGTASGIWLDAEPAIPGGFTAQRETSA</sequence>
<comment type="caution">
    <text evidence="7">The sequence shown here is derived from an EMBL/GenBank/DDBJ whole genome shotgun (WGS) entry which is preliminary data.</text>
</comment>
<organism evidence="7 8">
    <name type="scientific">Streptomyces ossamyceticus</name>
    <dbReference type="NCBI Taxonomy" id="249581"/>
    <lineage>
        <taxon>Bacteria</taxon>
        <taxon>Bacillati</taxon>
        <taxon>Actinomycetota</taxon>
        <taxon>Actinomycetes</taxon>
        <taxon>Kitasatosporales</taxon>
        <taxon>Streptomycetaceae</taxon>
        <taxon>Streptomyces</taxon>
    </lineage>
</organism>
<dbReference type="InterPro" id="IPR050138">
    <property type="entry name" value="DHOase/Allantoinase_Hydrolase"/>
</dbReference>